<dbReference type="EMBL" id="BKCJ010561487">
    <property type="protein sequence ID" value="GFB14318.1"/>
    <property type="molecule type" value="Genomic_DNA"/>
</dbReference>
<gene>
    <name evidence="2" type="ORF">Tci_686289</name>
</gene>
<feature type="region of interest" description="Disordered" evidence="1">
    <location>
        <begin position="24"/>
        <end position="70"/>
    </location>
</feature>
<accession>A0A699KXN3</accession>
<sequence>MYQRFLAKCLRMGQLSQITHTQTYVGEGSGTPTEPHHTPSFVAQTPSHTTQPTSSLPHVSTTSIPTVTPTETTPIRQYTRRARIAQSFTLPPVADEPASPVRDVSQEEACPTNSGFIADQDRATIAKSSTLPHDSAPRVTSLVADEGSMQPNITELTVLCTSLQRQHFDLLAKFQAQEVEILKLKERVKVLEDREGIAATRSGDDAPIKGRSMDEGEAATERISDDTEDMATVLTFIDAATVLAGGIDDVPTGSGSIPTAGPPVADIPTGKQLERDDKRMSKQIARDIEVARIHAEEELQSMIDEVKAKFNSVYKQMEYFIPMGSKEEAERYKRKGIRFDQESSKKLKSSEEVIEEAKSTDEIPEEKIKEMMQLIPIEEVYVEALQVKHPIIVWKKLYDLSGVHQVTAKDKEIFMLVEKDYPLRKGLALVMICYKLQVENFSQMANDLVLKIYKIANSQRQQGD</sequence>
<organism evidence="2">
    <name type="scientific">Tanacetum cinerariifolium</name>
    <name type="common">Dalmatian daisy</name>
    <name type="synonym">Chrysanthemum cinerariifolium</name>
    <dbReference type="NCBI Taxonomy" id="118510"/>
    <lineage>
        <taxon>Eukaryota</taxon>
        <taxon>Viridiplantae</taxon>
        <taxon>Streptophyta</taxon>
        <taxon>Embryophyta</taxon>
        <taxon>Tracheophyta</taxon>
        <taxon>Spermatophyta</taxon>
        <taxon>Magnoliopsida</taxon>
        <taxon>eudicotyledons</taxon>
        <taxon>Gunneridae</taxon>
        <taxon>Pentapetalae</taxon>
        <taxon>asterids</taxon>
        <taxon>campanulids</taxon>
        <taxon>Asterales</taxon>
        <taxon>Asteraceae</taxon>
        <taxon>Asteroideae</taxon>
        <taxon>Anthemideae</taxon>
        <taxon>Anthemidinae</taxon>
        <taxon>Tanacetum</taxon>
    </lineage>
</organism>
<evidence type="ECO:0000256" key="1">
    <source>
        <dbReference type="SAM" id="MobiDB-lite"/>
    </source>
</evidence>
<dbReference type="AlphaFoldDB" id="A0A699KXN3"/>
<protein>
    <submittedName>
        <fullName evidence="2">Uncharacterized protein</fullName>
    </submittedName>
</protein>
<proteinExistence type="predicted"/>
<evidence type="ECO:0000313" key="2">
    <source>
        <dbReference type="EMBL" id="GFB14318.1"/>
    </source>
</evidence>
<feature type="region of interest" description="Disordered" evidence="1">
    <location>
        <begin position="253"/>
        <end position="277"/>
    </location>
</feature>
<reference evidence="2" key="1">
    <citation type="journal article" date="2019" name="Sci. Rep.">
        <title>Draft genome of Tanacetum cinerariifolium, the natural source of mosquito coil.</title>
        <authorList>
            <person name="Yamashiro T."/>
            <person name="Shiraishi A."/>
            <person name="Satake H."/>
            <person name="Nakayama K."/>
        </authorList>
    </citation>
    <scope>NUCLEOTIDE SEQUENCE</scope>
</reference>
<name>A0A699KXN3_TANCI</name>
<comment type="caution">
    <text evidence="2">The sequence shown here is derived from an EMBL/GenBank/DDBJ whole genome shotgun (WGS) entry which is preliminary data.</text>
</comment>
<feature type="compositionally biased region" description="Low complexity" evidence="1">
    <location>
        <begin position="44"/>
        <end position="70"/>
    </location>
</feature>